<dbReference type="Proteomes" id="UP000255061">
    <property type="component" value="Unassembled WGS sequence"/>
</dbReference>
<dbReference type="EMBL" id="UGYV01000004">
    <property type="protein sequence ID" value="SUJ08148.1"/>
    <property type="molecule type" value="Genomic_DNA"/>
</dbReference>
<reference evidence="1 2" key="1">
    <citation type="submission" date="2018-06" db="EMBL/GenBank/DDBJ databases">
        <authorList>
            <consortium name="Pathogen Informatics"/>
            <person name="Doyle S."/>
        </authorList>
    </citation>
    <scope>NUCLEOTIDE SEQUENCE [LARGE SCALE GENOMIC DNA]</scope>
    <source>
        <strain evidence="1 2">NCTC10736</strain>
    </source>
</reference>
<dbReference type="AlphaFoldDB" id="A0A380BW28"/>
<gene>
    <name evidence="1" type="ORF">NCTC10736_03913</name>
</gene>
<organism evidence="1 2">
    <name type="scientific">Shewanella morhuae</name>
    <dbReference type="NCBI Taxonomy" id="365591"/>
    <lineage>
        <taxon>Bacteria</taxon>
        <taxon>Pseudomonadati</taxon>
        <taxon>Pseudomonadota</taxon>
        <taxon>Gammaproteobacteria</taxon>
        <taxon>Alteromonadales</taxon>
        <taxon>Shewanellaceae</taxon>
        <taxon>Shewanella</taxon>
    </lineage>
</organism>
<evidence type="ECO:0000313" key="2">
    <source>
        <dbReference type="Proteomes" id="UP000255061"/>
    </source>
</evidence>
<protein>
    <submittedName>
        <fullName evidence="1">Uncharacterized protein</fullName>
    </submittedName>
</protein>
<name>A0A380BW28_9GAMM</name>
<accession>A0A380BW28</accession>
<proteinExistence type="predicted"/>
<evidence type="ECO:0000313" key="1">
    <source>
        <dbReference type="EMBL" id="SUJ08148.1"/>
    </source>
</evidence>
<sequence length="34" mass="4091">MLREMFNFNSASDTVKTYVLRLRRAKHMETLMSL</sequence>